<evidence type="ECO:0000313" key="2">
    <source>
        <dbReference type="WBParaSite" id="TMUE_3000011027.1"/>
    </source>
</evidence>
<dbReference type="SUPFAM" id="SSF54768">
    <property type="entry name" value="dsRNA-binding domain-like"/>
    <property type="match status" value="1"/>
</dbReference>
<accession>A0A5S6QVV9</accession>
<sequence length="169" mass="18760">MQQAFDEVNRLDHLDETEIHERAFPNAASQLITQQICKDGRIVYVSRVSVGGEEFVGEGRSKQLSKHEMAKSVLAKICPSDLQYLQRLKGETDVQTCNNELDDGLPLEQNQKLVQTESKVAEPIPSRSFPDRVGIGGRLAQMRNTNIACSLAISYGILDMKSDQSLVAL</sequence>
<dbReference type="Proteomes" id="UP000046395">
    <property type="component" value="Unassembled WGS sequence"/>
</dbReference>
<reference evidence="2" key="1">
    <citation type="submission" date="2019-12" db="UniProtKB">
        <authorList>
            <consortium name="WormBaseParasite"/>
        </authorList>
    </citation>
    <scope>IDENTIFICATION</scope>
</reference>
<organism evidence="1 2">
    <name type="scientific">Trichuris muris</name>
    <name type="common">Mouse whipworm</name>
    <dbReference type="NCBI Taxonomy" id="70415"/>
    <lineage>
        <taxon>Eukaryota</taxon>
        <taxon>Metazoa</taxon>
        <taxon>Ecdysozoa</taxon>
        <taxon>Nematoda</taxon>
        <taxon>Enoplea</taxon>
        <taxon>Dorylaimia</taxon>
        <taxon>Trichinellida</taxon>
        <taxon>Trichuridae</taxon>
        <taxon>Trichuris</taxon>
    </lineage>
</organism>
<evidence type="ECO:0000313" key="1">
    <source>
        <dbReference type="Proteomes" id="UP000046395"/>
    </source>
</evidence>
<dbReference type="AlphaFoldDB" id="A0A5S6QVV9"/>
<dbReference type="Gene3D" id="3.30.160.20">
    <property type="match status" value="1"/>
</dbReference>
<keyword evidence="1" id="KW-1185">Reference proteome</keyword>
<proteinExistence type="predicted"/>
<dbReference type="WBParaSite" id="TMUE_3000011027.1">
    <property type="protein sequence ID" value="TMUE_3000011027.1"/>
    <property type="gene ID" value="WBGene00284959"/>
</dbReference>
<name>A0A5S6QVV9_TRIMR</name>
<protein>
    <submittedName>
        <fullName evidence="2">DRBM domain-containing protein</fullName>
    </submittedName>
</protein>